<dbReference type="AlphaFoldDB" id="A0A087UW57"/>
<evidence type="ECO:0000259" key="3">
    <source>
        <dbReference type="Pfam" id="PF14916"/>
    </source>
</evidence>
<evidence type="ECO:0000313" key="4">
    <source>
        <dbReference type="EMBL" id="KFM81596.1"/>
    </source>
</evidence>
<organism evidence="4 5">
    <name type="scientific">Stegodyphus mimosarum</name>
    <name type="common">African social velvet spider</name>
    <dbReference type="NCBI Taxonomy" id="407821"/>
    <lineage>
        <taxon>Eukaryota</taxon>
        <taxon>Metazoa</taxon>
        <taxon>Ecdysozoa</taxon>
        <taxon>Arthropoda</taxon>
        <taxon>Chelicerata</taxon>
        <taxon>Arachnida</taxon>
        <taxon>Araneae</taxon>
        <taxon>Araneomorphae</taxon>
        <taxon>Entelegynae</taxon>
        <taxon>Eresoidea</taxon>
        <taxon>Eresidae</taxon>
        <taxon>Stegodyphus</taxon>
    </lineage>
</organism>
<name>A0A087UW57_STEMI</name>
<keyword evidence="5" id="KW-1185">Reference proteome</keyword>
<feature type="compositionally biased region" description="Low complexity" evidence="2">
    <location>
        <begin position="300"/>
        <end position="319"/>
    </location>
</feature>
<dbReference type="OrthoDB" id="6429917at2759"/>
<feature type="compositionally biased region" description="Basic residues" evidence="2">
    <location>
        <begin position="284"/>
        <end position="296"/>
    </location>
</feature>
<feature type="domain" description="CCDC92/74 N-terminal" evidence="3">
    <location>
        <begin position="97"/>
        <end position="140"/>
    </location>
</feature>
<feature type="compositionally biased region" description="Polar residues" evidence="2">
    <location>
        <begin position="203"/>
        <end position="218"/>
    </location>
</feature>
<accession>A0A087UW57</accession>
<dbReference type="EMBL" id="KK121948">
    <property type="protein sequence ID" value="KFM81596.1"/>
    <property type="molecule type" value="Genomic_DNA"/>
</dbReference>
<dbReference type="PANTHER" id="PTHR14882">
    <property type="entry name" value="COILED-COIL DOMAIN-CONTAINING 74A"/>
    <property type="match status" value="1"/>
</dbReference>
<feature type="compositionally biased region" description="Basic residues" evidence="2">
    <location>
        <begin position="353"/>
        <end position="364"/>
    </location>
</feature>
<keyword evidence="1" id="KW-0175">Coiled coil</keyword>
<dbReference type="InterPro" id="IPR040370">
    <property type="entry name" value="CCDC74A/CCDC74B/CCDC92"/>
</dbReference>
<feature type="compositionally biased region" description="Polar residues" evidence="2">
    <location>
        <begin position="320"/>
        <end position="337"/>
    </location>
</feature>
<dbReference type="Pfam" id="PF14916">
    <property type="entry name" value="CCDC92"/>
    <property type="match status" value="1"/>
</dbReference>
<evidence type="ECO:0000313" key="5">
    <source>
        <dbReference type="Proteomes" id="UP000054359"/>
    </source>
</evidence>
<feature type="region of interest" description="Disordered" evidence="2">
    <location>
        <begin position="182"/>
        <end position="364"/>
    </location>
</feature>
<feature type="compositionally biased region" description="Polar residues" evidence="2">
    <location>
        <begin position="185"/>
        <end position="196"/>
    </location>
</feature>
<dbReference type="Proteomes" id="UP000054359">
    <property type="component" value="Unassembled WGS sequence"/>
</dbReference>
<gene>
    <name evidence="4" type="ORF">X975_25154</name>
</gene>
<feature type="compositionally biased region" description="Basic and acidic residues" evidence="2">
    <location>
        <begin position="256"/>
        <end position="266"/>
    </location>
</feature>
<feature type="non-terminal residue" evidence="4">
    <location>
        <position position="364"/>
    </location>
</feature>
<dbReference type="InterPro" id="IPR039496">
    <property type="entry name" value="CCDC92/74_N"/>
</dbReference>
<protein>
    <recommendedName>
        <fullName evidence="3">CCDC92/74 N-terminal domain-containing protein</fullName>
    </recommendedName>
</protein>
<dbReference type="PANTHER" id="PTHR14882:SF1">
    <property type="entry name" value="CCDC92 DOMAIN-CONTAINING PROTEIN"/>
    <property type="match status" value="1"/>
</dbReference>
<reference evidence="4 5" key="1">
    <citation type="submission" date="2013-11" db="EMBL/GenBank/DDBJ databases">
        <title>Genome sequencing of Stegodyphus mimosarum.</title>
        <authorList>
            <person name="Bechsgaard J."/>
        </authorList>
    </citation>
    <scope>NUCLEOTIDE SEQUENCE [LARGE SCALE GENOMIC DNA]</scope>
</reference>
<evidence type="ECO:0000256" key="1">
    <source>
        <dbReference type="ARBA" id="ARBA00023054"/>
    </source>
</evidence>
<evidence type="ECO:0000256" key="2">
    <source>
        <dbReference type="SAM" id="MobiDB-lite"/>
    </source>
</evidence>
<dbReference type="OMA" id="QNMKFLQ"/>
<sequence>MMSRAEGKAEVQVTRPGHAFPFSSATPPPHPHISQWCRFSIPERLPLKPFRQDRLTRLPLPPSIMATSKVTSMTGAGAASSSNVLNEKRVGDIDPFQKIQLLEKNLAFVRENHAIMLKGLHEEIADLKQKNRELLFELVTGMPALPKESVEKNVGKDTSEEQRDKIEKLEKEIRRLRGALKDAMKTNSSLSNQLQQLKREQYSRSSRNKGYSRTPSDSTVDDMHRMHSPSGPSPQMEEYADTLRQIQRAATHRSGKREERRNRNDEGNGEWNDGYMRNANGYQQHHHRHHHHHHQAQKSPQQRQQQPRLPRLPLRNQQNYSHQQYEVQYRQRSSNTLPALKQPLVPVVDHRLDKPRKSRGPRPT</sequence>
<proteinExistence type="predicted"/>